<keyword evidence="1" id="KW-1133">Transmembrane helix</keyword>
<dbReference type="PROSITE" id="PS51257">
    <property type="entry name" value="PROKAR_LIPOPROTEIN"/>
    <property type="match status" value="1"/>
</dbReference>
<comment type="caution">
    <text evidence="2">The sequence shown here is derived from an EMBL/GenBank/DDBJ whole genome shotgun (WGS) entry which is preliminary data.</text>
</comment>
<keyword evidence="1" id="KW-0812">Transmembrane</keyword>
<gene>
    <name evidence="2" type="ORF">V6N12_057450</name>
</gene>
<reference evidence="2 3" key="1">
    <citation type="journal article" date="2024" name="G3 (Bethesda)">
        <title>Genome assembly of Hibiscus sabdariffa L. provides insights into metabolisms of medicinal natural products.</title>
        <authorList>
            <person name="Kim T."/>
        </authorList>
    </citation>
    <scope>NUCLEOTIDE SEQUENCE [LARGE SCALE GENOMIC DNA]</scope>
    <source>
        <strain evidence="2">TK-2024</strain>
        <tissue evidence="2">Old leaves</tissue>
    </source>
</reference>
<name>A0ABR2C582_9ROSI</name>
<organism evidence="2 3">
    <name type="scientific">Hibiscus sabdariffa</name>
    <name type="common">roselle</name>
    <dbReference type="NCBI Taxonomy" id="183260"/>
    <lineage>
        <taxon>Eukaryota</taxon>
        <taxon>Viridiplantae</taxon>
        <taxon>Streptophyta</taxon>
        <taxon>Embryophyta</taxon>
        <taxon>Tracheophyta</taxon>
        <taxon>Spermatophyta</taxon>
        <taxon>Magnoliopsida</taxon>
        <taxon>eudicotyledons</taxon>
        <taxon>Gunneridae</taxon>
        <taxon>Pentapetalae</taxon>
        <taxon>rosids</taxon>
        <taxon>malvids</taxon>
        <taxon>Malvales</taxon>
        <taxon>Malvaceae</taxon>
        <taxon>Malvoideae</taxon>
        <taxon>Hibiscus</taxon>
    </lineage>
</organism>
<keyword evidence="3" id="KW-1185">Reference proteome</keyword>
<proteinExistence type="predicted"/>
<accession>A0ABR2C582</accession>
<feature type="transmembrane region" description="Helical" evidence="1">
    <location>
        <begin position="12"/>
        <end position="33"/>
    </location>
</feature>
<keyword evidence="1" id="KW-0472">Membrane</keyword>
<dbReference type="Proteomes" id="UP001472677">
    <property type="component" value="Unassembled WGS sequence"/>
</dbReference>
<protein>
    <submittedName>
        <fullName evidence="2">Uncharacterized protein</fullName>
    </submittedName>
</protein>
<dbReference type="EMBL" id="JBBPBM010000066">
    <property type="protein sequence ID" value="KAK8514549.1"/>
    <property type="molecule type" value="Genomic_DNA"/>
</dbReference>
<evidence type="ECO:0000313" key="2">
    <source>
        <dbReference type="EMBL" id="KAK8514549.1"/>
    </source>
</evidence>
<evidence type="ECO:0000313" key="3">
    <source>
        <dbReference type="Proteomes" id="UP001472677"/>
    </source>
</evidence>
<evidence type="ECO:0000256" key="1">
    <source>
        <dbReference type="SAM" id="Phobius"/>
    </source>
</evidence>
<sequence length="75" mass="7713">MRCSCNGPVVPFFLSVIMSCLTMLVLLFLLSLASSDMNQGGFSFNGYLSVDGAAGVDSSMSSKARVALLEPGGSG</sequence>